<organism evidence="8 9">
    <name type="scientific">PS1 clade bacterium</name>
    <dbReference type="NCBI Taxonomy" id="2175152"/>
    <lineage>
        <taxon>Bacteria</taxon>
        <taxon>Pseudomonadati</taxon>
        <taxon>Pseudomonadota</taxon>
        <taxon>Alphaproteobacteria</taxon>
        <taxon>PS1 clade</taxon>
    </lineage>
</organism>
<dbReference type="NCBIfam" id="TIGR00707">
    <property type="entry name" value="argD"/>
    <property type="match status" value="1"/>
</dbReference>
<dbReference type="InterPro" id="IPR015424">
    <property type="entry name" value="PyrdxlP-dep_Trfase"/>
</dbReference>
<evidence type="ECO:0000256" key="5">
    <source>
        <dbReference type="ARBA" id="ARBA00022898"/>
    </source>
</evidence>
<reference evidence="8 9" key="1">
    <citation type="journal article" date="2018" name="Microbiome">
        <title>Fine metagenomic profile of the Mediterranean stratified and mixed water columns revealed by assembly and recruitment.</title>
        <authorList>
            <person name="Haro-Moreno J.M."/>
            <person name="Lopez-Perez M."/>
            <person name="De La Torre J.R."/>
            <person name="Picazo A."/>
            <person name="Camacho A."/>
            <person name="Rodriguez-Valera F."/>
        </authorList>
    </citation>
    <scope>NUCLEOTIDE SEQUENCE [LARGE SCALE GENOMIC DNA]</scope>
    <source>
        <strain evidence="8">MED-G57</strain>
    </source>
</reference>
<evidence type="ECO:0000313" key="9">
    <source>
        <dbReference type="Proteomes" id="UP000253570"/>
    </source>
</evidence>
<comment type="similarity">
    <text evidence="7">Belongs to the class-III pyridoxal-phosphate-dependent aminotransferase family.</text>
</comment>
<dbReference type="CDD" id="cd00610">
    <property type="entry name" value="OAT_like"/>
    <property type="match status" value="1"/>
</dbReference>
<evidence type="ECO:0000256" key="1">
    <source>
        <dbReference type="ARBA" id="ARBA00001933"/>
    </source>
</evidence>
<gene>
    <name evidence="8" type="ORF">DBW71_00555</name>
</gene>
<comment type="caution">
    <text evidence="8">The sequence shown here is derived from an EMBL/GenBank/DDBJ whole genome shotgun (WGS) entry which is preliminary data.</text>
</comment>
<dbReference type="InterPro" id="IPR015422">
    <property type="entry name" value="PyrdxlP-dep_Trfase_small"/>
</dbReference>
<evidence type="ECO:0000256" key="4">
    <source>
        <dbReference type="ARBA" id="ARBA00022679"/>
    </source>
</evidence>
<comment type="cofactor">
    <cofactor evidence="1">
        <name>pyridoxal 5'-phosphate</name>
        <dbReference type="ChEBI" id="CHEBI:597326"/>
    </cofactor>
</comment>
<dbReference type="NCBIfam" id="NF002325">
    <property type="entry name" value="PRK01278.1"/>
    <property type="match status" value="1"/>
</dbReference>
<dbReference type="InterPro" id="IPR049704">
    <property type="entry name" value="Aminotrans_3_PPA_site"/>
</dbReference>
<dbReference type="SUPFAM" id="SSF53383">
    <property type="entry name" value="PLP-dependent transferases"/>
    <property type="match status" value="1"/>
</dbReference>
<dbReference type="PANTHER" id="PTHR11986">
    <property type="entry name" value="AMINOTRANSFERASE CLASS III"/>
    <property type="match status" value="1"/>
</dbReference>
<keyword evidence="5 7" id="KW-0663">Pyridoxal phosphate</keyword>
<dbReference type="Gene3D" id="3.40.640.10">
    <property type="entry name" value="Type I PLP-dependent aspartate aminotransferase-like (Major domain)"/>
    <property type="match status" value="1"/>
</dbReference>
<dbReference type="GO" id="GO:0008483">
    <property type="term" value="F:transaminase activity"/>
    <property type="evidence" value="ECO:0007669"/>
    <property type="project" value="UniProtKB-KW"/>
</dbReference>
<comment type="pathway">
    <text evidence="6">Amino-acid biosynthesis.</text>
</comment>
<dbReference type="PROSITE" id="PS00600">
    <property type="entry name" value="AA_TRANSFER_CLASS_3"/>
    <property type="match status" value="1"/>
</dbReference>
<dbReference type="PANTHER" id="PTHR11986:SF79">
    <property type="entry name" value="ACETYLORNITHINE AMINOTRANSFERASE, MITOCHONDRIAL"/>
    <property type="match status" value="1"/>
</dbReference>
<protein>
    <submittedName>
        <fullName evidence="8">Aspartate aminotransferase family protein</fullName>
    </submittedName>
</protein>
<dbReference type="GO" id="GO:0042802">
    <property type="term" value="F:identical protein binding"/>
    <property type="evidence" value="ECO:0007669"/>
    <property type="project" value="TreeGrafter"/>
</dbReference>
<dbReference type="EMBL" id="QOQD01000001">
    <property type="protein sequence ID" value="RCL74670.1"/>
    <property type="molecule type" value="Genomic_DNA"/>
</dbReference>
<dbReference type="Proteomes" id="UP000253570">
    <property type="component" value="Unassembled WGS sequence"/>
</dbReference>
<dbReference type="InterPro" id="IPR050103">
    <property type="entry name" value="Class-III_PLP-dep_AT"/>
</dbReference>
<dbReference type="FunFam" id="3.40.640.10:FF:000004">
    <property type="entry name" value="Acetylornithine aminotransferase"/>
    <property type="match status" value="1"/>
</dbReference>
<dbReference type="Pfam" id="PF00202">
    <property type="entry name" value="Aminotran_3"/>
    <property type="match status" value="1"/>
</dbReference>
<name>A0A368DS45_9PROT</name>
<evidence type="ECO:0000256" key="3">
    <source>
        <dbReference type="ARBA" id="ARBA00022605"/>
    </source>
</evidence>
<evidence type="ECO:0000256" key="2">
    <source>
        <dbReference type="ARBA" id="ARBA00022576"/>
    </source>
</evidence>
<dbReference type="Gene3D" id="3.90.1150.10">
    <property type="entry name" value="Aspartate Aminotransferase, domain 1"/>
    <property type="match status" value="1"/>
</dbReference>
<dbReference type="GO" id="GO:0030170">
    <property type="term" value="F:pyridoxal phosphate binding"/>
    <property type="evidence" value="ECO:0007669"/>
    <property type="project" value="InterPro"/>
</dbReference>
<dbReference type="InterPro" id="IPR005814">
    <property type="entry name" value="Aminotrans_3"/>
</dbReference>
<dbReference type="InterPro" id="IPR004636">
    <property type="entry name" value="AcOrn/SuccOrn_fam"/>
</dbReference>
<dbReference type="InterPro" id="IPR015421">
    <property type="entry name" value="PyrdxlP-dep_Trfase_major"/>
</dbReference>
<evidence type="ECO:0000256" key="6">
    <source>
        <dbReference type="ARBA" id="ARBA00029440"/>
    </source>
</evidence>
<evidence type="ECO:0000313" key="8">
    <source>
        <dbReference type="EMBL" id="RCL74670.1"/>
    </source>
</evidence>
<keyword evidence="4 8" id="KW-0808">Transferase</keyword>
<keyword evidence="2 8" id="KW-0032">Aminotransferase</keyword>
<sequence length="395" mass="43086">MNTSVANTYNRKKLNFTHGSGIYLFSDENKKYIDLAAGIAVNLLGHSNKKLINALHKQSKKLWHVSNLYKIEEQEQLATKLTNLSFASKVFFCNSGAEAVECSIKAARRYQFLKGKREKKNIITFTGSFHGRTLGTIAASNNANHLEGFGLPLEGFINIERDNIDKLLGALDENTAAILIEPIQGEGGINVFDTDFLKKVETIARKKDILLILDEVQSGMGRTGKLFAHELFNIKPDIMSLAKGLGGGFPVGACLMKDSVANAMNPGTHGSTFGGNPLAMAVGNCVTDIVSDPIFLADVEKKANLFHKNLTEIASEYPSVISKIKGLGLMIGIKCKIENSILSNELYDNGILTVNAGDNVIRILPPLNISIPEINKVSQIIKKSVQNIDKKNAKK</sequence>
<dbReference type="GO" id="GO:0006526">
    <property type="term" value="P:L-arginine biosynthetic process"/>
    <property type="evidence" value="ECO:0007669"/>
    <property type="project" value="UniProtKB-ARBA"/>
</dbReference>
<proteinExistence type="inferred from homology"/>
<dbReference type="PIRSF" id="PIRSF000521">
    <property type="entry name" value="Transaminase_4ab_Lys_Orn"/>
    <property type="match status" value="1"/>
</dbReference>
<dbReference type="AlphaFoldDB" id="A0A368DS45"/>
<evidence type="ECO:0000256" key="7">
    <source>
        <dbReference type="RuleBase" id="RU003560"/>
    </source>
</evidence>
<accession>A0A368DS45</accession>
<keyword evidence="3" id="KW-0028">Amino-acid biosynthesis</keyword>